<sequence>MGIDNFCVRLEQALHEALHGGGNWKLGRMWPGAWNRMLMKLLRDAEAESGRPLTQREVLKGVVKNMKDDRIPLNFTAWRGP</sequence>
<organism evidence="1 2">
    <name type="scientific">Myxococcus fulvus (strain ATCC BAA-855 / HW-1)</name>
    <dbReference type="NCBI Taxonomy" id="483219"/>
    <lineage>
        <taxon>Bacteria</taxon>
        <taxon>Pseudomonadati</taxon>
        <taxon>Myxococcota</taxon>
        <taxon>Myxococcia</taxon>
        <taxon>Myxococcales</taxon>
        <taxon>Cystobacterineae</taxon>
        <taxon>Myxococcaceae</taxon>
        <taxon>Myxococcus</taxon>
    </lineage>
</organism>
<evidence type="ECO:0000313" key="2">
    <source>
        <dbReference type="Proteomes" id="UP000000488"/>
    </source>
</evidence>
<gene>
    <name evidence="1" type="ordered locus">LILAB_09275</name>
</gene>
<dbReference type="AlphaFoldDB" id="F8CIA7"/>
<dbReference type="Proteomes" id="UP000000488">
    <property type="component" value="Chromosome"/>
</dbReference>
<name>F8CIA7_MYXFH</name>
<reference evidence="1 2" key="1">
    <citation type="journal article" date="2011" name="J. Bacteriol.">
        <title>Genome sequence of the halotolerant marine bacterium Myxococcus fulvus HW-1.</title>
        <authorList>
            <person name="Li Z.F."/>
            <person name="Li X."/>
            <person name="Liu H."/>
            <person name="Liu X."/>
            <person name="Han K."/>
            <person name="Wu Z.H."/>
            <person name="Hu W."/>
            <person name="Li F.F."/>
            <person name="Li Y.Z."/>
        </authorList>
    </citation>
    <scope>NUCLEOTIDE SEQUENCE [LARGE SCALE GENOMIC DNA]</scope>
    <source>
        <strain evidence="2">ATCC BAA-855 / HW-1</strain>
    </source>
</reference>
<accession>F8CIA7</accession>
<dbReference type="EMBL" id="CP002830">
    <property type="protein sequence ID" value="AEI63766.1"/>
    <property type="molecule type" value="Genomic_DNA"/>
</dbReference>
<proteinExistence type="predicted"/>
<protein>
    <submittedName>
        <fullName evidence="1">Uncharacterized protein</fullName>
    </submittedName>
</protein>
<dbReference type="HOGENOM" id="CLU_2449577_0_0_7"/>
<dbReference type="KEGG" id="mfu:LILAB_09275"/>
<evidence type="ECO:0000313" key="1">
    <source>
        <dbReference type="EMBL" id="AEI63766.1"/>
    </source>
</evidence>